<dbReference type="SMART" id="SM00028">
    <property type="entry name" value="TPR"/>
    <property type="match status" value="6"/>
</dbReference>
<dbReference type="PANTHER" id="PTHR35807">
    <property type="entry name" value="TRANSCRIPTIONAL REGULATOR REDD-RELATED"/>
    <property type="match status" value="1"/>
</dbReference>
<dbReference type="InterPro" id="IPR016032">
    <property type="entry name" value="Sig_transdc_resp-reg_C-effctor"/>
</dbReference>
<comment type="similarity">
    <text evidence="1">Belongs to the AfsR/DnrI/RedD regulatory family.</text>
</comment>
<dbReference type="Gene3D" id="1.10.10.10">
    <property type="entry name" value="Winged helix-like DNA-binding domain superfamily/Winged helix DNA-binding domain"/>
    <property type="match status" value="1"/>
</dbReference>
<accession>A0ABU7S189</accession>
<dbReference type="SUPFAM" id="SSF48452">
    <property type="entry name" value="TPR-like"/>
    <property type="match status" value="3"/>
</dbReference>
<evidence type="ECO:0000313" key="9">
    <source>
        <dbReference type="EMBL" id="MEE6262341.1"/>
    </source>
</evidence>
<dbReference type="PROSITE" id="PS50005">
    <property type="entry name" value="TPR"/>
    <property type="match status" value="2"/>
</dbReference>
<dbReference type="InterPro" id="IPR027417">
    <property type="entry name" value="P-loop_NTPase"/>
</dbReference>
<feature type="DNA-binding region" description="OmpR/PhoB-type" evidence="6">
    <location>
        <begin position="1"/>
        <end position="96"/>
    </location>
</feature>
<keyword evidence="5" id="KW-0802">TPR repeat</keyword>
<dbReference type="CDD" id="cd15831">
    <property type="entry name" value="BTAD"/>
    <property type="match status" value="1"/>
</dbReference>
<dbReference type="Pfam" id="PF13374">
    <property type="entry name" value="TPR_10"/>
    <property type="match status" value="1"/>
</dbReference>
<dbReference type="Gene3D" id="1.25.40.10">
    <property type="entry name" value="Tetratricopeptide repeat domain"/>
    <property type="match status" value="2"/>
</dbReference>
<feature type="region of interest" description="Disordered" evidence="7">
    <location>
        <begin position="248"/>
        <end position="281"/>
    </location>
</feature>
<dbReference type="InterPro" id="IPR051677">
    <property type="entry name" value="AfsR-DnrI-RedD_regulator"/>
</dbReference>
<dbReference type="Pfam" id="PF03704">
    <property type="entry name" value="BTAD"/>
    <property type="match status" value="1"/>
</dbReference>
<dbReference type="EMBL" id="JAZGQK010000027">
    <property type="protein sequence ID" value="MEE6262341.1"/>
    <property type="molecule type" value="Genomic_DNA"/>
</dbReference>
<evidence type="ECO:0000256" key="4">
    <source>
        <dbReference type="ARBA" id="ARBA00023163"/>
    </source>
</evidence>
<dbReference type="Proteomes" id="UP001332243">
    <property type="component" value="Unassembled WGS sequence"/>
</dbReference>
<evidence type="ECO:0000256" key="7">
    <source>
        <dbReference type="SAM" id="MobiDB-lite"/>
    </source>
</evidence>
<dbReference type="InterPro" id="IPR005158">
    <property type="entry name" value="BTAD"/>
</dbReference>
<dbReference type="PANTHER" id="PTHR35807:SF1">
    <property type="entry name" value="TRANSCRIPTIONAL REGULATOR REDD"/>
    <property type="match status" value="1"/>
</dbReference>
<dbReference type="SMART" id="SM00862">
    <property type="entry name" value="Trans_reg_C"/>
    <property type="match status" value="1"/>
</dbReference>
<dbReference type="SUPFAM" id="SSF46894">
    <property type="entry name" value="C-terminal effector domain of the bipartite response regulators"/>
    <property type="match status" value="1"/>
</dbReference>
<evidence type="ECO:0000256" key="5">
    <source>
        <dbReference type="PROSITE-ProRule" id="PRU00339"/>
    </source>
</evidence>
<evidence type="ECO:0000256" key="1">
    <source>
        <dbReference type="ARBA" id="ARBA00005820"/>
    </source>
</evidence>
<reference evidence="9 10" key="1">
    <citation type="submission" date="2024-01" db="EMBL/GenBank/DDBJ databases">
        <title>Genome insights into Plantactinospora sonchi sp. nov.</title>
        <authorList>
            <person name="Wang L."/>
        </authorList>
    </citation>
    <scope>NUCLEOTIDE SEQUENCE [LARGE SCALE GENOMIC DNA]</scope>
    <source>
        <strain evidence="9 10">NEAU-QY2</strain>
    </source>
</reference>
<evidence type="ECO:0000259" key="8">
    <source>
        <dbReference type="PROSITE" id="PS51755"/>
    </source>
</evidence>
<dbReference type="RefSeq" id="WP_331217273.1">
    <property type="nucleotide sequence ID" value="NZ_JAZGQK010000027.1"/>
</dbReference>
<comment type="caution">
    <text evidence="9">The sequence shown here is derived from an EMBL/GenBank/DDBJ whole genome shotgun (WGS) entry which is preliminary data.</text>
</comment>
<dbReference type="SUPFAM" id="SSF52540">
    <property type="entry name" value="P-loop containing nucleoside triphosphate hydrolases"/>
    <property type="match status" value="1"/>
</dbReference>
<name>A0ABU7S189_9ACTN</name>
<dbReference type="Gene3D" id="3.40.50.300">
    <property type="entry name" value="P-loop containing nucleotide triphosphate hydrolases"/>
    <property type="match status" value="1"/>
</dbReference>
<dbReference type="InterPro" id="IPR036388">
    <property type="entry name" value="WH-like_DNA-bd_sf"/>
</dbReference>
<organism evidence="9 10">
    <name type="scientific">Plantactinospora sonchi</name>
    <dbReference type="NCBI Taxonomy" id="1544735"/>
    <lineage>
        <taxon>Bacteria</taxon>
        <taxon>Bacillati</taxon>
        <taxon>Actinomycetota</taxon>
        <taxon>Actinomycetes</taxon>
        <taxon>Micromonosporales</taxon>
        <taxon>Micromonosporaceae</taxon>
        <taxon>Plantactinospora</taxon>
    </lineage>
</organism>
<evidence type="ECO:0000256" key="6">
    <source>
        <dbReference type="PROSITE-ProRule" id="PRU01091"/>
    </source>
</evidence>
<dbReference type="InterPro" id="IPR011990">
    <property type="entry name" value="TPR-like_helical_dom_sf"/>
</dbReference>
<feature type="repeat" description="TPR" evidence="5">
    <location>
        <begin position="763"/>
        <end position="796"/>
    </location>
</feature>
<feature type="repeat" description="TPR" evidence="5">
    <location>
        <begin position="883"/>
        <end position="916"/>
    </location>
</feature>
<dbReference type="SMART" id="SM01043">
    <property type="entry name" value="BTAD"/>
    <property type="match status" value="1"/>
</dbReference>
<keyword evidence="10" id="KW-1185">Reference proteome</keyword>
<dbReference type="Pfam" id="PF13424">
    <property type="entry name" value="TPR_12"/>
    <property type="match status" value="2"/>
</dbReference>
<dbReference type="PRINTS" id="PR00364">
    <property type="entry name" value="DISEASERSIST"/>
</dbReference>
<proteinExistence type="inferred from homology"/>
<dbReference type="PROSITE" id="PS51755">
    <property type="entry name" value="OMPR_PHOB"/>
    <property type="match status" value="1"/>
</dbReference>
<gene>
    <name evidence="9" type="ORF">V1633_28040</name>
</gene>
<sequence length="979" mass="105215">MTLRYDLLGPLMVARDDGHAVPLGPVKQRLLLAALLLRPNEIVGVDELFSVLWADTPPASAAANLRAYVLGLRRCLNDDDGPSRLPAVTGGYLLRVEPGERDLDRFDAAASRGRRALAANDPTGAAVELATAVGTWRGTLLADLPLPGPLAHLAGQLEERRALAEEDYADALLATGALDTALPRLRALLDRHPLRQRAWGQLMMALYHAGDVAGAIEAFQQARRVLAEETGLDPAPRLRQIHTEILRHGEIPQPRQAPSTAGLPGPTPPAAGGDGTASGSELAVPHARTGMTAMSGPGEGSRPGVLVPRQLPPETAEFVGRTAQLRQLSELADDPERAGVVISVITGPGGVGKTALALHWANAVADRFVDGQLYVNLRGFGPSRSVTSPNEAIRGFLEAFGIPSTRIPISLDAQVGLYRSLLASRRVLVVLDNALHAEQVRPLLPGTSGGVVVITSRNQLSGLVAVEGAHPLPMTVPSRAEARALLAHRLGNARTDSEPDAVDEVVERCGRLPLALAIVAARAVTAPRLPLAQLAAELRDSRTVLDMVTGDNGSRDVRAVLSWSYQAQPGPVARLFRMLGLHVGAEVSVEAAASLVGLPAGEARRALAELTSANLIDEHRPGRYTLHDLMRAYAAELVTQTETEDERAAALRRLFDHYLHSSRSADRQIAPQLDHQLEPPVPGVTTVASPDHERAVAWFKTEHQALLAANERAADLGMPELVAPLTSTLESYLHMSGRLLDWVTIRRSALRTTLSLGDLAGQAAAHLGLGRAHSKLGRYDDADVHLRKALDLYRTVGNATALAYAHLALSHTLERSGRIPAALEHAHSALDQFVAETHQAGTARALNAAGWCHALLGDHTRALPLCEQALRLYQELRIILGEANTWDSLGYIHHHLGDAARAIHCYEQALRLSRRADSRFYEAETLFRLGDAYQSGGRHADAHAAWRQALEIFELTSHPDAGKLRARLSRVADLPVRPT</sequence>
<dbReference type="InterPro" id="IPR001867">
    <property type="entry name" value="OmpR/PhoB-type_DNA-bd"/>
</dbReference>
<feature type="domain" description="OmpR/PhoB-type" evidence="8">
    <location>
        <begin position="1"/>
        <end position="96"/>
    </location>
</feature>
<dbReference type="InterPro" id="IPR019734">
    <property type="entry name" value="TPR_rpt"/>
</dbReference>
<evidence type="ECO:0000313" key="10">
    <source>
        <dbReference type="Proteomes" id="UP001332243"/>
    </source>
</evidence>
<feature type="region of interest" description="Disordered" evidence="7">
    <location>
        <begin position="290"/>
        <end position="309"/>
    </location>
</feature>
<evidence type="ECO:0000256" key="3">
    <source>
        <dbReference type="ARBA" id="ARBA00023125"/>
    </source>
</evidence>
<keyword evidence="3 6" id="KW-0238">DNA-binding</keyword>
<protein>
    <submittedName>
        <fullName evidence="9">BTAD domain-containing putative transcriptional regulator</fullName>
    </submittedName>
</protein>
<evidence type="ECO:0000256" key="2">
    <source>
        <dbReference type="ARBA" id="ARBA00023015"/>
    </source>
</evidence>
<keyword evidence="4" id="KW-0804">Transcription</keyword>
<keyword evidence="2" id="KW-0805">Transcription regulation</keyword>